<dbReference type="InterPro" id="IPR001128">
    <property type="entry name" value="Cyt_P450"/>
</dbReference>
<gene>
    <name evidence="5" type="primary">LOC100366418</name>
</gene>
<dbReference type="SUPFAM" id="SSF48264">
    <property type="entry name" value="Cytochrome P450"/>
    <property type="match status" value="1"/>
</dbReference>
<dbReference type="InterPro" id="IPR036396">
    <property type="entry name" value="Cyt_P450_sf"/>
</dbReference>
<dbReference type="PANTHER" id="PTHR24291">
    <property type="entry name" value="CYTOCHROME P450 FAMILY 4"/>
    <property type="match status" value="1"/>
</dbReference>
<keyword evidence="3" id="KW-1133">Transmembrane helix</keyword>
<reference evidence="5" key="1">
    <citation type="submission" date="2025-08" db="UniProtKB">
        <authorList>
            <consortium name="RefSeq"/>
        </authorList>
    </citation>
    <scope>IDENTIFICATION</scope>
    <source>
        <tissue evidence="5">Testes</tissue>
    </source>
</reference>
<dbReference type="InterPro" id="IPR002401">
    <property type="entry name" value="Cyt_P450_E_grp-I"/>
</dbReference>
<dbReference type="InterPro" id="IPR050196">
    <property type="entry name" value="Cytochrome_P450_Monoox"/>
</dbReference>
<dbReference type="Gene3D" id="1.10.630.10">
    <property type="entry name" value="Cytochrome P450"/>
    <property type="match status" value="1"/>
</dbReference>
<dbReference type="PRINTS" id="PR00463">
    <property type="entry name" value="EP450I"/>
</dbReference>
<dbReference type="PANTHER" id="PTHR24291:SF201">
    <property type="entry name" value="CYTOCHROME P450, FAMILY 4, SUBFAMILY B, POLYPEPTIDE 7"/>
    <property type="match status" value="1"/>
</dbReference>
<keyword evidence="3" id="KW-0812">Transmembrane</keyword>
<dbReference type="PRINTS" id="PR00385">
    <property type="entry name" value="P450"/>
</dbReference>
<evidence type="ECO:0000256" key="3">
    <source>
        <dbReference type="SAM" id="Phobius"/>
    </source>
</evidence>
<comment type="similarity">
    <text evidence="1">Belongs to the cytochrome P450 family.</text>
</comment>
<sequence length="471" mass="54862">MGSSVFKPLIHLSTITNYPYVDFIFVTFAVLFIINAVTTFYRLLKMRWASEKAFADFPIENRHPIFGHVLLVKLNSEETIQDIAERADIFPYTDQLWLGPFHALLICYHPDTMKPVLSSSEPKDEFTYGMVKPWLGDVLLISKGSKWFRNRRLLTPGFHFDILRPYVHIFNECTHTMMDKWMKQYDNGMIEMFEHVSLMTLDSLMKCIFSIETHCQTEVSTNPYITAVYELSEMVVNRINFPPYFSDLIFHLTYSGYKWRRALRQVHGHSKTVIHQRKQALEEQKELGIKHKRKYIDFLDILLEARDENGKGLTDQEIQDEVDTFMFEGHDTTASGISWILYNIAKHTEHQRKCQEEIDELMEQKDKDVIEWDDLSKLPYLTMCIKESLQLHPPVPFIGRKLSKPIEMPSPTGNGKVTIPAGERIGLPIIGLHHNPHVWEDPEVYNPLRFTPENSKGRSPHAYLPFSAGPR</sequence>
<dbReference type="Proteomes" id="UP000694865">
    <property type="component" value="Unplaced"/>
</dbReference>
<evidence type="ECO:0000313" key="5">
    <source>
        <dbReference type="RefSeq" id="XP_002739096.1"/>
    </source>
</evidence>
<evidence type="ECO:0000313" key="4">
    <source>
        <dbReference type="Proteomes" id="UP000694865"/>
    </source>
</evidence>
<evidence type="ECO:0000256" key="2">
    <source>
        <dbReference type="SAM" id="MobiDB-lite"/>
    </source>
</evidence>
<dbReference type="RefSeq" id="XP_002739096.1">
    <property type="nucleotide sequence ID" value="XM_002739050.1"/>
</dbReference>
<proteinExistence type="inferred from homology"/>
<feature type="region of interest" description="Disordered" evidence="2">
    <location>
        <begin position="451"/>
        <end position="471"/>
    </location>
</feature>
<protein>
    <submittedName>
        <fullName evidence="5">Leukotriene-B(4) omega-hydroxylase 2-like</fullName>
    </submittedName>
</protein>
<dbReference type="Pfam" id="PF00067">
    <property type="entry name" value="p450"/>
    <property type="match status" value="1"/>
</dbReference>
<evidence type="ECO:0000256" key="1">
    <source>
        <dbReference type="ARBA" id="ARBA00010617"/>
    </source>
</evidence>
<keyword evidence="4" id="KW-1185">Reference proteome</keyword>
<accession>A0ABM0GWU6</accession>
<feature type="transmembrane region" description="Helical" evidence="3">
    <location>
        <begin position="20"/>
        <end position="44"/>
    </location>
</feature>
<dbReference type="CDD" id="cd20659">
    <property type="entry name" value="CYP4B_4F-like"/>
    <property type="match status" value="1"/>
</dbReference>
<organism evidence="4 5">
    <name type="scientific">Saccoglossus kowalevskii</name>
    <name type="common">Acorn worm</name>
    <dbReference type="NCBI Taxonomy" id="10224"/>
    <lineage>
        <taxon>Eukaryota</taxon>
        <taxon>Metazoa</taxon>
        <taxon>Hemichordata</taxon>
        <taxon>Enteropneusta</taxon>
        <taxon>Harrimaniidae</taxon>
        <taxon>Saccoglossus</taxon>
    </lineage>
</organism>
<name>A0ABM0GWU6_SACKO</name>
<dbReference type="GeneID" id="100366418"/>
<keyword evidence="3" id="KW-0472">Membrane</keyword>